<dbReference type="Proteomes" id="UP000722791">
    <property type="component" value="Unassembled WGS sequence"/>
</dbReference>
<sequence>MLSHWGTFKKVARYGRAIADRPRSRLALRVHARSGGGCGNVLDRPDLDLSKRLGGFDLSDFNTVRWIPITESGFLLHTTGNVWPSRRTTSGRLQIVHEL</sequence>
<dbReference type="AlphaFoldDB" id="A0A8J4D2N1"/>
<comment type="caution">
    <text evidence="1">The sequence shown here is derived from an EMBL/GenBank/DDBJ whole genome shotgun (WGS) entry which is preliminary data.</text>
</comment>
<proteinExistence type="predicted"/>
<protein>
    <submittedName>
        <fullName evidence="1">Uncharacterized protein</fullName>
    </submittedName>
</protein>
<evidence type="ECO:0000313" key="1">
    <source>
        <dbReference type="EMBL" id="GIL94194.1"/>
    </source>
</evidence>
<evidence type="ECO:0000313" key="2">
    <source>
        <dbReference type="Proteomes" id="UP000722791"/>
    </source>
</evidence>
<reference evidence="1" key="1">
    <citation type="journal article" date="2021" name="Proc. Natl. Acad. Sci. U.S.A.">
        <title>Three genomes in the algal genus Volvox reveal the fate of a haploid sex-determining region after a transition to homothallism.</title>
        <authorList>
            <person name="Yamamoto K."/>
            <person name="Hamaji T."/>
            <person name="Kawai-Toyooka H."/>
            <person name="Matsuzaki R."/>
            <person name="Takahashi F."/>
            <person name="Nishimura Y."/>
            <person name="Kawachi M."/>
            <person name="Noguchi H."/>
            <person name="Minakuchi Y."/>
            <person name="Umen J.G."/>
            <person name="Toyoda A."/>
            <person name="Nozaki H."/>
        </authorList>
    </citation>
    <scope>NUCLEOTIDE SEQUENCE</scope>
    <source>
        <strain evidence="1">NIES-3785</strain>
    </source>
</reference>
<organism evidence="1 2">
    <name type="scientific">Volvox reticuliferus</name>
    <dbReference type="NCBI Taxonomy" id="1737510"/>
    <lineage>
        <taxon>Eukaryota</taxon>
        <taxon>Viridiplantae</taxon>
        <taxon>Chlorophyta</taxon>
        <taxon>core chlorophytes</taxon>
        <taxon>Chlorophyceae</taxon>
        <taxon>CS clade</taxon>
        <taxon>Chlamydomonadales</taxon>
        <taxon>Volvocaceae</taxon>
        <taxon>Volvox</taxon>
    </lineage>
</organism>
<dbReference type="EMBL" id="BNCQ01000001">
    <property type="protein sequence ID" value="GIL94194.1"/>
    <property type="molecule type" value="Genomic_DNA"/>
</dbReference>
<accession>A0A8J4D2N1</accession>
<name>A0A8J4D2N1_9CHLO</name>
<gene>
    <name evidence="1" type="ORF">Vretimale_466</name>
</gene>